<dbReference type="GeneID" id="13884525"/>
<dbReference type="RefSeq" id="XP_003958081.1">
    <property type="nucleotide sequence ID" value="XM_003958032.1"/>
</dbReference>
<evidence type="ECO:0000313" key="1">
    <source>
        <dbReference type="EMBL" id="CCF58946.1"/>
    </source>
</evidence>
<dbReference type="InParanoid" id="H2AX46"/>
<dbReference type="OrthoDB" id="4035094at2759"/>
<dbReference type="EMBL" id="HE650826">
    <property type="protein sequence ID" value="CCF58946.1"/>
    <property type="molecule type" value="Genomic_DNA"/>
</dbReference>
<protein>
    <submittedName>
        <fullName evidence="1">Uncharacterized protein</fullName>
    </submittedName>
</protein>
<organism evidence="1 2">
    <name type="scientific">Kazachstania africana (strain ATCC 22294 / BCRC 22015 / CBS 2517 / CECT 1963 / NBRC 1671 / NRRL Y-8276)</name>
    <name type="common">Yeast</name>
    <name type="synonym">Kluyveromyces africanus</name>
    <dbReference type="NCBI Taxonomy" id="1071382"/>
    <lineage>
        <taxon>Eukaryota</taxon>
        <taxon>Fungi</taxon>
        <taxon>Dikarya</taxon>
        <taxon>Ascomycota</taxon>
        <taxon>Saccharomycotina</taxon>
        <taxon>Saccharomycetes</taxon>
        <taxon>Saccharomycetales</taxon>
        <taxon>Saccharomycetaceae</taxon>
        <taxon>Kazachstania</taxon>
    </lineage>
</organism>
<reference evidence="1 2" key="1">
    <citation type="journal article" date="2011" name="Proc. Natl. Acad. Sci. U.S.A.">
        <title>Evolutionary erosion of yeast sex chromosomes by mating-type switching accidents.</title>
        <authorList>
            <person name="Gordon J.L."/>
            <person name="Armisen D."/>
            <person name="Proux-Wera E."/>
            <person name="Oheigeartaigh S.S."/>
            <person name="Byrne K.P."/>
            <person name="Wolfe K.H."/>
        </authorList>
    </citation>
    <scope>NUCLEOTIDE SEQUENCE [LARGE SCALE GENOMIC DNA]</scope>
    <source>
        <strain evidence="2">ATCC 22294 / BCRC 22015 / CBS 2517 / CECT 1963 / NBRC 1671 / NRRL Y-8276</strain>
    </source>
</reference>
<gene>
    <name evidence="1" type="primary">KAFR0F03500</name>
    <name evidence="1" type="ORF">KAFR_0F03500</name>
</gene>
<dbReference type="eggNOG" id="ENOG502S1H9">
    <property type="taxonomic scope" value="Eukaryota"/>
</dbReference>
<proteinExistence type="predicted"/>
<dbReference type="KEGG" id="kaf:KAFR_0F03500"/>
<dbReference type="AlphaFoldDB" id="H2AX46"/>
<evidence type="ECO:0000313" key="2">
    <source>
        <dbReference type="Proteomes" id="UP000005220"/>
    </source>
</evidence>
<keyword evidence="2" id="KW-1185">Reference proteome</keyword>
<accession>H2AX46</accession>
<sequence length="273" mass="32266">MSIEQLERRRKKFSKETRDRLINDPLLDAALLSRSKNIFLKNLQQDQQQREQLLAKLKAEERSDVLDHGLRKLREIIVSIFDSNNNDVGFVRFVEEVYTTSFEFFLSNNQFQKMGPILKFIVDNLVHIACYAEYFEAYIVYISHIQNDLSSSLKLIKGKDALRQYNDAMLLSLIYGCSIDSPHTWFKLLMEKHYNKDDSLMYRMLLKAGKIEEMQLRVINIIKVSYNQISMAFLKDFWLCKCLLLPKVLKELEALYFIEQKADGTCLIYFKKR</sequence>
<dbReference type="Proteomes" id="UP000005220">
    <property type="component" value="Chromosome 6"/>
</dbReference>
<dbReference type="HOGENOM" id="CLU_1001781_0_0_1"/>
<name>H2AX46_KAZAF</name>